<keyword evidence="2 5" id="KW-0560">Oxidoreductase</keyword>
<gene>
    <name evidence="5" type="primary">yrbE</name>
    <name evidence="5" type="ORF">LHA_0078</name>
</gene>
<feature type="domain" description="GFO/IDH/MocA-like oxidoreductase" evidence="4">
    <location>
        <begin position="136"/>
        <end position="256"/>
    </location>
</feature>
<comment type="similarity">
    <text evidence="1">Belongs to the Gfo/Idh/MocA family.</text>
</comment>
<dbReference type="GO" id="GO:0016491">
    <property type="term" value="F:oxidoreductase activity"/>
    <property type="evidence" value="ECO:0007669"/>
    <property type="project" value="UniProtKB-KW"/>
</dbReference>
<dbReference type="Gene3D" id="3.30.360.10">
    <property type="entry name" value="Dihydrodipicolinate Reductase, domain 2"/>
    <property type="match status" value="1"/>
</dbReference>
<dbReference type="Pfam" id="PF22725">
    <property type="entry name" value="GFO_IDH_MocA_C3"/>
    <property type="match status" value="1"/>
</dbReference>
<dbReference type="EC" id="1.-.-.-" evidence="5"/>
<dbReference type="AlphaFoldDB" id="A0A0A8UKG9"/>
<keyword evidence="6" id="KW-1185">Reference proteome</keyword>
<feature type="domain" description="Gfo/Idh/MocA-like oxidoreductase N-terminal" evidence="3">
    <location>
        <begin position="11"/>
        <end position="128"/>
    </location>
</feature>
<evidence type="ECO:0000256" key="2">
    <source>
        <dbReference type="ARBA" id="ARBA00023002"/>
    </source>
</evidence>
<evidence type="ECO:0000313" key="5">
    <source>
        <dbReference type="EMBL" id="CEK09198.1"/>
    </source>
</evidence>
<dbReference type="GO" id="GO:0000166">
    <property type="term" value="F:nucleotide binding"/>
    <property type="evidence" value="ECO:0007669"/>
    <property type="project" value="InterPro"/>
</dbReference>
<dbReference type="Gene3D" id="3.40.50.720">
    <property type="entry name" value="NAD(P)-binding Rossmann-like Domain"/>
    <property type="match status" value="1"/>
</dbReference>
<dbReference type="InterPro" id="IPR030827">
    <property type="entry name" value="Myo_inos_IolG"/>
</dbReference>
<dbReference type="KEGG" id="lha:LHA_0078"/>
<dbReference type="NCBIfam" id="TIGR04380">
    <property type="entry name" value="myo_inos_iolG"/>
    <property type="match status" value="1"/>
</dbReference>
<dbReference type="HOGENOM" id="CLU_023194_0_3_6"/>
<evidence type="ECO:0000256" key="1">
    <source>
        <dbReference type="ARBA" id="ARBA00010928"/>
    </source>
</evidence>
<reference evidence="6" key="1">
    <citation type="submission" date="2014-09" db="EMBL/GenBank/DDBJ databases">
        <authorList>
            <person name="Gomez-Valero L."/>
        </authorList>
    </citation>
    <scope>NUCLEOTIDE SEQUENCE [LARGE SCALE GENOMIC DNA]</scope>
    <source>
        <strain evidence="6">ATCC35250</strain>
    </source>
</reference>
<dbReference type="SUPFAM" id="SSF51735">
    <property type="entry name" value="NAD(P)-binding Rossmann-fold domains"/>
    <property type="match status" value="1"/>
</dbReference>
<protein>
    <submittedName>
        <fullName evidence="5">Uncharacterized oxidoreductase yrbE</fullName>
        <ecNumber evidence="5">1.-.-.-</ecNumber>
    </submittedName>
</protein>
<dbReference type="EMBL" id="LN681225">
    <property type="protein sequence ID" value="CEK09198.1"/>
    <property type="molecule type" value="Genomic_DNA"/>
</dbReference>
<evidence type="ECO:0000259" key="4">
    <source>
        <dbReference type="Pfam" id="PF22725"/>
    </source>
</evidence>
<name>A0A0A8UKG9_LEGHA</name>
<evidence type="ECO:0000259" key="3">
    <source>
        <dbReference type="Pfam" id="PF01408"/>
    </source>
</evidence>
<evidence type="ECO:0000313" key="6">
    <source>
        <dbReference type="Proteomes" id="UP000032803"/>
    </source>
</evidence>
<dbReference type="Pfam" id="PF01408">
    <property type="entry name" value="GFO_IDH_MocA"/>
    <property type="match status" value="1"/>
</dbReference>
<proteinExistence type="inferred from homology"/>
<dbReference type="Proteomes" id="UP000032803">
    <property type="component" value="Chromosome I"/>
</dbReference>
<sequence>MESTMKNQICQIGILGAGRIGKLHAENIKHHLPQFNLVGIADPAIDKEWAASLQIPTVSQRSEEIIEHPQIDAVLVASPSHLHVAQIKAASEAGKAIFCEKPVGLPEDDIHGALQEVDNHKTLLQLGFNRRFDTNFANIKERIKRGEIGSPQLLRITSRDPQCPPKSYCATSGGIFMDMTIHDFDMARFLMDSKVVEVYASGAVLINPEFESYNDVDTAIVQLRFANGALGVIDNSRQAVYGYDQRVEVFGSKGMLLADNQLNHGVKGFSQTTTNQANPKYFFLERYQQAFLAELRAFHEAWLNHTQSPVSGWDALAALQIAKAAKQSLETHLPVYLD</sequence>
<organism evidence="5 6">
    <name type="scientific">Legionella hackeliae</name>
    <dbReference type="NCBI Taxonomy" id="449"/>
    <lineage>
        <taxon>Bacteria</taxon>
        <taxon>Pseudomonadati</taxon>
        <taxon>Pseudomonadota</taxon>
        <taxon>Gammaproteobacteria</taxon>
        <taxon>Legionellales</taxon>
        <taxon>Legionellaceae</taxon>
        <taxon>Legionella</taxon>
    </lineage>
</organism>
<dbReference type="PANTHER" id="PTHR42840:SF3">
    <property type="entry name" value="BINDING ROSSMANN FOLD OXIDOREDUCTASE, PUTATIVE (AFU_ORTHOLOGUE AFUA_2G10240)-RELATED"/>
    <property type="match status" value="1"/>
</dbReference>
<dbReference type="InterPro" id="IPR055170">
    <property type="entry name" value="GFO_IDH_MocA-like_dom"/>
</dbReference>
<accession>A0A0A8UKG9</accession>
<dbReference type="InterPro" id="IPR036291">
    <property type="entry name" value="NAD(P)-bd_dom_sf"/>
</dbReference>
<dbReference type="PANTHER" id="PTHR42840">
    <property type="entry name" value="NAD(P)-BINDING ROSSMANN-FOLD SUPERFAMILY PROTEIN-RELATED"/>
    <property type="match status" value="1"/>
</dbReference>
<dbReference type="FunFam" id="3.30.360.10:FF:000023">
    <property type="entry name" value="Inositol 2-dehydrogenase"/>
    <property type="match status" value="1"/>
</dbReference>
<dbReference type="SUPFAM" id="SSF55347">
    <property type="entry name" value="Glyceraldehyde-3-phosphate dehydrogenase-like, C-terminal domain"/>
    <property type="match status" value="1"/>
</dbReference>
<dbReference type="InterPro" id="IPR000683">
    <property type="entry name" value="Gfo/Idh/MocA-like_OxRdtase_N"/>
</dbReference>
<dbReference type="STRING" id="449.LHA_0078"/>